<keyword evidence="2" id="KW-1003">Cell membrane</keyword>
<name>A0ABU0YNA6_9PROT</name>
<accession>A0ABU0YNA6</accession>
<dbReference type="InterPro" id="IPR001123">
    <property type="entry name" value="LeuE-type"/>
</dbReference>
<keyword evidence="4 6" id="KW-1133">Transmembrane helix</keyword>
<dbReference type="PIRSF" id="PIRSF006324">
    <property type="entry name" value="LeuE"/>
    <property type="match status" value="1"/>
</dbReference>
<dbReference type="RefSeq" id="WP_379955725.1">
    <property type="nucleotide sequence ID" value="NZ_JAUYVI010000003.1"/>
</dbReference>
<keyword evidence="8" id="KW-1185">Reference proteome</keyword>
<evidence type="ECO:0000256" key="1">
    <source>
        <dbReference type="ARBA" id="ARBA00004651"/>
    </source>
</evidence>
<feature type="transmembrane region" description="Helical" evidence="6">
    <location>
        <begin position="186"/>
        <end position="207"/>
    </location>
</feature>
<dbReference type="PANTHER" id="PTHR30086:SF20">
    <property type="entry name" value="ARGININE EXPORTER PROTEIN ARGO-RELATED"/>
    <property type="match status" value="1"/>
</dbReference>
<evidence type="ECO:0000256" key="4">
    <source>
        <dbReference type="ARBA" id="ARBA00022989"/>
    </source>
</evidence>
<dbReference type="EMBL" id="JAUYVI010000003">
    <property type="protein sequence ID" value="MDQ7248273.1"/>
    <property type="molecule type" value="Genomic_DNA"/>
</dbReference>
<protein>
    <submittedName>
        <fullName evidence="7">LysE family translocator</fullName>
    </submittedName>
</protein>
<evidence type="ECO:0000256" key="6">
    <source>
        <dbReference type="SAM" id="Phobius"/>
    </source>
</evidence>
<gene>
    <name evidence="7" type="ORF">Q8A70_11385</name>
</gene>
<comment type="subcellular location">
    <subcellularLocation>
        <location evidence="1">Cell membrane</location>
        <topology evidence="1">Multi-pass membrane protein</topology>
    </subcellularLocation>
</comment>
<feature type="transmembrane region" description="Helical" evidence="6">
    <location>
        <begin position="41"/>
        <end position="72"/>
    </location>
</feature>
<dbReference type="Proteomes" id="UP001230156">
    <property type="component" value="Unassembled WGS sequence"/>
</dbReference>
<evidence type="ECO:0000256" key="2">
    <source>
        <dbReference type="ARBA" id="ARBA00022475"/>
    </source>
</evidence>
<dbReference type="PANTHER" id="PTHR30086">
    <property type="entry name" value="ARGININE EXPORTER PROTEIN ARGO"/>
    <property type="match status" value="1"/>
</dbReference>
<keyword evidence="3 6" id="KW-0812">Transmembrane</keyword>
<evidence type="ECO:0000313" key="7">
    <source>
        <dbReference type="EMBL" id="MDQ7248273.1"/>
    </source>
</evidence>
<evidence type="ECO:0000313" key="8">
    <source>
        <dbReference type="Proteomes" id="UP001230156"/>
    </source>
</evidence>
<organism evidence="7 8">
    <name type="scientific">Dongia sedimenti</name>
    <dbReference type="NCBI Taxonomy" id="3064282"/>
    <lineage>
        <taxon>Bacteria</taxon>
        <taxon>Pseudomonadati</taxon>
        <taxon>Pseudomonadota</taxon>
        <taxon>Alphaproteobacteria</taxon>
        <taxon>Rhodospirillales</taxon>
        <taxon>Dongiaceae</taxon>
        <taxon>Dongia</taxon>
    </lineage>
</organism>
<keyword evidence="5 6" id="KW-0472">Membrane</keyword>
<evidence type="ECO:0000256" key="5">
    <source>
        <dbReference type="ARBA" id="ARBA00023136"/>
    </source>
</evidence>
<proteinExistence type="predicted"/>
<sequence length="213" mass="22623">MYDLNHWIVFFTAAFALNVSPGPDIAYIVSNTVAHGKRHGFAASFGVCSGAIVHVLAAAFGLSAILAASALAFSAVKWVGAAYLIYLGIHALMTAGDGFAIDGKPRQSRSSFAIFRQGFMIDVLNPKVAVFFMAFLPQFADPTLGHVPLQLVLHGALVIAVGLMVEAGIVLVAARFTEALRRNPRIGLWLDRALGTVLIGLGVRLALQQRGAH</sequence>
<dbReference type="Pfam" id="PF01810">
    <property type="entry name" value="LysE"/>
    <property type="match status" value="1"/>
</dbReference>
<reference evidence="8" key="1">
    <citation type="submission" date="2023-08" db="EMBL/GenBank/DDBJ databases">
        <title>Rhodospirillaceae gen. nov., a novel taxon isolated from the Yangtze River Yuezi River estuary sludge.</title>
        <authorList>
            <person name="Ruan L."/>
        </authorList>
    </citation>
    <scope>NUCLEOTIDE SEQUENCE [LARGE SCALE GENOMIC DNA]</scope>
    <source>
        <strain evidence="8">R-7</strain>
    </source>
</reference>
<feature type="transmembrane region" description="Helical" evidence="6">
    <location>
        <begin position="78"/>
        <end position="99"/>
    </location>
</feature>
<evidence type="ECO:0000256" key="3">
    <source>
        <dbReference type="ARBA" id="ARBA00022692"/>
    </source>
</evidence>
<feature type="transmembrane region" description="Helical" evidence="6">
    <location>
        <begin position="6"/>
        <end position="29"/>
    </location>
</feature>
<feature type="transmembrane region" description="Helical" evidence="6">
    <location>
        <begin position="151"/>
        <end position="174"/>
    </location>
</feature>
<feature type="transmembrane region" description="Helical" evidence="6">
    <location>
        <begin position="119"/>
        <end position="139"/>
    </location>
</feature>
<comment type="caution">
    <text evidence="7">The sequence shown here is derived from an EMBL/GenBank/DDBJ whole genome shotgun (WGS) entry which is preliminary data.</text>
</comment>